<dbReference type="Proteomes" id="UP000014252">
    <property type="component" value="Unassembled WGS sequence"/>
</dbReference>
<reference evidence="2 3" key="1">
    <citation type="journal article" date="2013" name="PLoS ONE">
        <title>Lactobacillus paracasei comparative genomics: towards species pan-genome definition and exploitation of diversity.</title>
        <authorList>
            <person name="Smokvina T."/>
            <person name="Wels M."/>
            <person name="Polka J."/>
            <person name="Chervaux C."/>
            <person name="Brisse S."/>
            <person name="Boekhorst J."/>
            <person name="van Hylckama Vlieg J.E."/>
            <person name="Siezen R.J."/>
        </authorList>
    </citation>
    <scope>NUCLEOTIDE SEQUENCE [LARGE SCALE GENOMIC DNA]</scope>
    <source>
        <strain evidence="2 3">Lpp71</strain>
    </source>
</reference>
<keyword evidence="1" id="KW-0472">Membrane</keyword>
<comment type="caution">
    <text evidence="2">The sequence shown here is derived from an EMBL/GenBank/DDBJ whole genome shotgun (WGS) entry which is preliminary data.</text>
</comment>
<evidence type="ECO:0000313" key="3">
    <source>
        <dbReference type="Proteomes" id="UP000014252"/>
    </source>
</evidence>
<gene>
    <name evidence="2" type="ORF">Lpp71_09764</name>
</gene>
<proteinExistence type="predicted"/>
<organism evidence="2 3">
    <name type="scientific">Lacticaseibacillus paracasei subsp. paracasei Lpp71</name>
    <dbReference type="NCBI Taxonomy" id="1256207"/>
    <lineage>
        <taxon>Bacteria</taxon>
        <taxon>Bacillati</taxon>
        <taxon>Bacillota</taxon>
        <taxon>Bacilli</taxon>
        <taxon>Lactobacillales</taxon>
        <taxon>Lactobacillaceae</taxon>
        <taxon>Lacticaseibacillus</taxon>
    </lineage>
</organism>
<name>A0A8E0IR39_LACPA</name>
<evidence type="ECO:0000313" key="2">
    <source>
        <dbReference type="EMBL" id="EPC72934.1"/>
    </source>
</evidence>
<sequence>MSKIFSRSVGVVTLVAGAVGIVAGTMSLVTGILLVSKHRAKKGQTSPIDELQVKN</sequence>
<dbReference type="AlphaFoldDB" id="A0A8E0IR39"/>
<protein>
    <submittedName>
        <fullName evidence="2">Uncharacterized protein</fullName>
    </submittedName>
</protein>
<evidence type="ECO:0000256" key="1">
    <source>
        <dbReference type="SAM" id="Phobius"/>
    </source>
</evidence>
<feature type="transmembrane region" description="Helical" evidence="1">
    <location>
        <begin position="12"/>
        <end position="35"/>
    </location>
</feature>
<dbReference type="EMBL" id="ANKD01000477">
    <property type="protein sequence ID" value="EPC72934.1"/>
    <property type="molecule type" value="Genomic_DNA"/>
</dbReference>
<keyword evidence="1" id="KW-1133">Transmembrane helix</keyword>
<keyword evidence="1" id="KW-0812">Transmembrane</keyword>
<accession>A0A8E0IR39</accession>